<dbReference type="PROSITE" id="PS50290">
    <property type="entry name" value="PI3_4_KINASE_3"/>
    <property type="match status" value="1"/>
</dbReference>
<evidence type="ECO:0000313" key="5">
    <source>
        <dbReference type="Proteomes" id="UP000663844"/>
    </source>
</evidence>
<dbReference type="GO" id="GO:0016303">
    <property type="term" value="F:1-phosphatidylinositol-3-kinase activity"/>
    <property type="evidence" value="ECO:0007669"/>
    <property type="project" value="TreeGrafter"/>
</dbReference>
<dbReference type="GO" id="GO:0016477">
    <property type="term" value="P:cell migration"/>
    <property type="evidence" value="ECO:0007669"/>
    <property type="project" value="TreeGrafter"/>
</dbReference>
<dbReference type="GO" id="GO:0005737">
    <property type="term" value="C:cytoplasm"/>
    <property type="evidence" value="ECO:0007669"/>
    <property type="project" value="TreeGrafter"/>
</dbReference>
<dbReference type="GO" id="GO:0048015">
    <property type="term" value="P:phosphatidylinositol-mediated signaling"/>
    <property type="evidence" value="ECO:0007669"/>
    <property type="project" value="TreeGrafter"/>
</dbReference>
<evidence type="ECO:0000313" key="4">
    <source>
        <dbReference type="EMBL" id="CAF4409395.1"/>
    </source>
</evidence>
<evidence type="ECO:0000256" key="2">
    <source>
        <dbReference type="ARBA" id="ARBA00022777"/>
    </source>
</evidence>
<keyword evidence="2" id="KW-0418">Kinase</keyword>
<dbReference type="SUPFAM" id="SSF56112">
    <property type="entry name" value="Protein kinase-like (PK-like)"/>
    <property type="match status" value="1"/>
</dbReference>
<organism evidence="4 5">
    <name type="scientific">Adineta steineri</name>
    <dbReference type="NCBI Taxonomy" id="433720"/>
    <lineage>
        <taxon>Eukaryota</taxon>
        <taxon>Metazoa</taxon>
        <taxon>Spiralia</taxon>
        <taxon>Gnathifera</taxon>
        <taxon>Rotifera</taxon>
        <taxon>Eurotatoria</taxon>
        <taxon>Bdelloidea</taxon>
        <taxon>Adinetida</taxon>
        <taxon>Adinetidae</taxon>
        <taxon>Adineta</taxon>
    </lineage>
</organism>
<reference evidence="4" key="1">
    <citation type="submission" date="2021-02" db="EMBL/GenBank/DDBJ databases">
        <authorList>
            <person name="Nowell W R."/>
        </authorList>
    </citation>
    <scope>NUCLEOTIDE SEQUENCE</scope>
</reference>
<gene>
    <name evidence="4" type="ORF">OXD698_LOCUS51939</name>
</gene>
<comment type="caution">
    <text evidence="4">The sequence shown here is derived from an EMBL/GenBank/DDBJ whole genome shotgun (WGS) entry which is preliminary data.</text>
</comment>
<protein>
    <recommendedName>
        <fullName evidence="3">PI3K/PI4K catalytic domain-containing protein</fullName>
    </recommendedName>
</protein>
<dbReference type="AlphaFoldDB" id="A0A820PRY5"/>
<feature type="domain" description="PI3K/PI4K catalytic" evidence="3">
    <location>
        <begin position="1"/>
        <end position="52"/>
    </location>
</feature>
<dbReference type="Gene3D" id="1.10.1070.11">
    <property type="entry name" value="Phosphatidylinositol 3-/4-kinase, catalytic domain"/>
    <property type="match status" value="1"/>
</dbReference>
<sequence>DRAPFVFTKQMLYAMSDGGTSNDALHRFVDLCCNAFCTIRQNSSLLLLLLSH</sequence>
<feature type="non-terminal residue" evidence="4">
    <location>
        <position position="52"/>
    </location>
</feature>
<dbReference type="InterPro" id="IPR015433">
    <property type="entry name" value="PI3/4_kinase"/>
</dbReference>
<dbReference type="GO" id="GO:0005886">
    <property type="term" value="C:plasma membrane"/>
    <property type="evidence" value="ECO:0007669"/>
    <property type="project" value="TreeGrafter"/>
</dbReference>
<dbReference type="EMBL" id="CAJOAZ010027395">
    <property type="protein sequence ID" value="CAF4409395.1"/>
    <property type="molecule type" value="Genomic_DNA"/>
</dbReference>
<evidence type="ECO:0000256" key="1">
    <source>
        <dbReference type="ARBA" id="ARBA00022679"/>
    </source>
</evidence>
<dbReference type="PANTHER" id="PTHR10048">
    <property type="entry name" value="PHOSPHATIDYLINOSITOL KINASE"/>
    <property type="match status" value="1"/>
</dbReference>
<dbReference type="Proteomes" id="UP000663844">
    <property type="component" value="Unassembled WGS sequence"/>
</dbReference>
<dbReference type="InterPro" id="IPR000403">
    <property type="entry name" value="PI3/4_kinase_cat_dom"/>
</dbReference>
<dbReference type="GO" id="GO:0035005">
    <property type="term" value="F:1-phosphatidylinositol-4-phosphate 3-kinase activity"/>
    <property type="evidence" value="ECO:0007669"/>
    <property type="project" value="TreeGrafter"/>
</dbReference>
<dbReference type="GO" id="GO:0043491">
    <property type="term" value="P:phosphatidylinositol 3-kinase/protein kinase B signal transduction"/>
    <property type="evidence" value="ECO:0007669"/>
    <property type="project" value="TreeGrafter"/>
</dbReference>
<dbReference type="InterPro" id="IPR011009">
    <property type="entry name" value="Kinase-like_dom_sf"/>
</dbReference>
<evidence type="ECO:0000259" key="3">
    <source>
        <dbReference type="PROSITE" id="PS50290"/>
    </source>
</evidence>
<proteinExistence type="predicted"/>
<feature type="non-terminal residue" evidence="4">
    <location>
        <position position="1"/>
    </location>
</feature>
<keyword evidence="1" id="KW-0808">Transferase</keyword>
<name>A0A820PRY5_9BILA</name>
<dbReference type="InterPro" id="IPR036940">
    <property type="entry name" value="PI3/4_kinase_cat_sf"/>
</dbReference>
<dbReference type="GO" id="GO:0005942">
    <property type="term" value="C:phosphatidylinositol 3-kinase complex"/>
    <property type="evidence" value="ECO:0007669"/>
    <property type="project" value="TreeGrafter"/>
</dbReference>
<dbReference type="PANTHER" id="PTHR10048:SF14">
    <property type="entry name" value="LD28067P"/>
    <property type="match status" value="1"/>
</dbReference>
<accession>A0A820PRY5</accession>